<keyword evidence="3" id="KW-0645">Protease</keyword>
<evidence type="ECO:0008006" key="10">
    <source>
        <dbReference type="Google" id="ProtNLM"/>
    </source>
</evidence>
<keyword evidence="9" id="KW-1185">Reference proteome</keyword>
<dbReference type="GO" id="GO:0006508">
    <property type="term" value="P:proteolysis"/>
    <property type="evidence" value="ECO:0007669"/>
    <property type="project" value="UniProtKB-KW"/>
</dbReference>
<dbReference type="OMA" id="HYGPIFN"/>
<evidence type="ECO:0000256" key="5">
    <source>
        <dbReference type="ARBA" id="ARBA00023180"/>
    </source>
</evidence>
<feature type="non-terminal residue" evidence="8">
    <location>
        <position position="1"/>
    </location>
</feature>
<evidence type="ECO:0000313" key="9">
    <source>
        <dbReference type="Proteomes" id="UP000258309"/>
    </source>
</evidence>
<keyword evidence="7" id="KW-0732">Signal</keyword>
<dbReference type="PRINTS" id="PR00724">
    <property type="entry name" value="CRBOXYPTASEC"/>
</dbReference>
<evidence type="ECO:0000313" key="8">
    <source>
        <dbReference type="EMBL" id="RFU31025.1"/>
    </source>
</evidence>
<protein>
    <recommendedName>
        <fullName evidence="10">Carboxypeptidase</fullName>
    </recommendedName>
</protein>
<dbReference type="InterPro" id="IPR029058">
    <property type="entry name" value="AB_hydrolase_fold"/>
</dbReference>
<dbReference type="EMBL" id="NCSJ02000086">
    <property type="protein sequence ID" value="RFU31025.1"/>
    <property type="molecule type" value="Genomic_DNA"/>
</dbReference>
<feature type="signal peptide" evidence="7">
    <location>
        <begin position="1"/>
        <end position="17"/>
    </location>
</feature>
<reference evidence="8 9" key="1">
    <citation type="submission" date="2018-05" db="EMBL/GenBank/DDBJ databases">
        <title>Draft genome sequence of Scytalidium lignicola DSM 105466, a ubiquitous saprotrophic fungus.</title>
        <authorList>
            <person name="Buettner E."/>
            <person name="Gebauer A.M."/>
            <person name="Hofrichter M."/>
            <person name="Liers C."/>
            <person name="Kellner H."/>
        </authorList>
    </citation>
    <scope>NUCLEOTIDE SEQUENCE [LARGE SCALE GENOMIC DNA]</scope>
    <source>
        <strain evidence="8 9">DSM 105466</strain>
    </source>
</reference>
<proteinExistence type="inferred from homology"/>
<dbReference type="InterPro" id="IPR001563">
    <property type="entry name" value="Peptidase_S10"/>
</dbReference>
<keyword evidence="4" id="KW-0378">Hydrolase</keyword>
<dbReference type="PANTHER" id="PTHR11802">
    <property type="entry name" value="SERINE PROTEASE FAMILY S10 SERINE CARBOXYPEPTIDASE"/>
    <property type="match status" value="1"/>
</dbReference>
<evidence type="ECO:0000256" key="6">
    <source>
        <dbReference type="SAM" id="MobiDB-lite"/>
    </source>
</evidence>
<dbReference type="SUPFAM" id="SSF53474">
    <property type="entry name" value="alpha/beta-Hydrolases"/>
    <property type="match status" value="1"/>
</dbReference>
<comment type="caution">
    <text evidence="8">The sequence shown here is derived from an EMBL/GenBank/DDBJ whole genome shotgun (WGS) entry which is preliminary data.</text>
</comment>
<evidence type="ECO:0000256" key="3">
    <source>
        <dbReference type="ARBA" id="ARBA00022670"/>
    </source>
</evidence>
<feature type="chain" id="PRO_5017543127" description="Carboxypeptidase" evidence="7">
    <location>
        <begin position="18"/>
        <end position="578"/>
    </location>
</feature>
<dbReference type="GO" id="GO:0004185">
    <property type="term" value="F:serine-type carboxypeptidase activity"/>
    <property type="evidence" value="ECO:0007669"/>
    <property type="project" value="InterPro"/>
</dbReference>
<dbReference type="PANTHER" id="PTHR11802:SF64">
    <property type="entry name" value="CARBOXYPEPTIDASE"/>
    <property type="match status" value="1"/>
</dbReference>
<evidence type="ECO:0000256" key="7">
    <source>
        <dbReference type="SAM" id="SignalP"/>
    </source>
</evidence>
<sequence length="578" mass="63938">MAAVAFLLSLAASTTFAQFVPPPTDLKSAVGNGVPIRYKEVPAGICELDPNVKSYSGYADVSENEHIFWWFFEARNGDPTEAPLTIWINGGPGSSSMIGLFQENGPCGIDINGNVVDNPYSWSNVTNMLYIDQPTQTGFSYSIPVPGYLDPDTSDIIELPNNTCPDYAQDFSCGTYSYPNLTLTANTTIGAAPNFYKTLQGFMGVFDKYTHNGVHFTTESYGGHYGPIFGEYIEQQNDLSIPGTRRINLKSVTIGNGWFDPVIQYQAYYNFTVFPGNTYDYSPFNASVESQMYNNLYGPGNCYDQLLDCKARGINEICSAADNFCFEHVEFIYDQFAGRDEYDMRELTPDPFPYEFYVDYLNTPEVLAAIGAFQNYTEGSTAVGNAFGSTGDDAREDGTVAAVQELIRQGVYVTMYTADADYNCNWLGTQAVADEIAAPHYETAGFINITTSDGVVHGQVKQASHFAYVRIYESGHEVPFYQPVVALEMLERILASKDIATGSFTPSRTFVTEGTKQSLYRQGNSTIQFEVLPSDAIYNTTLNAPNPIPSSGKRATLNRTKRTSKRTASTRFQPSRRQ</sequence>
<keyword evidence="2" id="KW-0121">Carboxypeptidase</keyword>
<dbReference type="GO" id="GO:0000324">
    <property type="term" value="C:fungal-type vacuole"/>
    <property type="evidence" value="ECO:0007669"/>
    <property type="project" value="TreeGrafter"/>
</dbReference>
<feature type="non-terminal residue" evidence="8">
    <location>
        <position position="578"/>
    </location>
</feature>
<evidence type="ECO:0000256" key="2">
    <source>
        <dbReference type="ARBA" id="ARBA00022645"/>
    </source>
</evidence>
<dbReference type="STRING" id="5539.A0A3E2HCB1"/>
<dbReference type="Pfam" id="PF00450">
    <property type="entry name" value="Peptidase_S10"/>
    <property type="match status" value="1"/>
</dbReference>
<organism evidence="8 9">
    <name type="scientific">Scytalidium lignicola</name>
    <name type="common">Hyphomycete</name>
    <dbReference type="NCBI Taxonomy" id="5539"/>
    <lineage>
        <taxon>Eukaryota</taxon>
        <taxon>Fungi</taxon>
        <taxon>Dikarya</taxon>
        <taxon>Ascomycota</taxon>
        <taxon>Pezizomycotina</taxon>
        <taxon>Leotiomycetes</taxon>
        <taxon>Leotiomycetes incertae sedis</taxon>
        <taxon>Scytalidium</taxon>
    </lineage>
</organism>
<name>A0A3E2HCB1_SCYLI</name>
<comment type="similarity">
    <text evidence="1">Belongs to the peptidase S10 family.</text>
</comment>
<feature type="region of interest" description="Disordered" evidence="6">
    <location>
        <begin position="542"/>
        <end position="578"/>
    </location>
</feature>
<gene>
    <name evidence="8" type="ORF">B7463_g5314</name>
</gene>
<dbReference type="Gene3D" id="3.40.50.1820">
    <property type="entry name" value="alpha/beta hydrolase"/>
    <property type="match status" value="1"/>
</dbReference>
<keyword evidence="5" id="KW-0325">Glycoprotein</keyword>
<dbReference type="OrthoDB" id="443318at2759"/>
<evidence type="ECO:0000256" key="1">
    <source>
        <dbReference type="ARBA" id="ARBA00009431"/>
    </source>
</evidence>
<dbReference type="AlphaFoldDB" id="A0A3E2HCB1"/>
<accession>A0A3E2HCB1</accession>
<dbReference type="Proteomes" id="UP000258309">
    <property type="component" value="Unassembled WGS sequence"/>
</dbReference>
<evidence type="ECO:0000256" key="4">
    <source>
        <dbReference type="ARBA" id="ARBA00022801"/>
    </source>
</evidence>